<organism evidence="2 3">
    <name type="scientific">Riccia fluitans</name>
    <dbReference type="NCBI Taxonomy" id="41844"/>
    <lineage>
        <taxon>Eukaryota</taxon>
        <taxon>Viridiplantae</taxon>
        <taxon>Streptophyta</taxon>
        <taxon>Embryophyta</taxon>
        <taxon>Marchantiophyta</taxon>
        <taxon>Marchantiopsida</taxon>
        <taxon>Marchantiidae</taxon>
        <taxon>Marchantiales</taxon>
        <taxon>Ricciaceae</taxon>
        <taxon>Riccia</taxon>
    </lineage>
</organism>
<protein>
    <submittedName>
        <fullName evidence="2">Uncharacterized protein</fullName>
    </submittedName>
</protein>
<evidence type="ECO:0000313" key="2">
    <source>
        <dbReference type="EMBL" id="KAL2634590.1"/>
    </source>
</evidence>
<accession>A0ABD1YV92</accession>
<evidence type="ECO:0000313" key="3">
    <source>
        <dbReference type="Proteomes" id="UP001605036"/>
    </source>
</evidence>
<comment type="caution">
    <text evidence="2">The sequence shown here is derived from an EMBL/GenBank/DDBJ whole genome shotgun (WGS) entry which is preliminary data.</text>
</comment>
<dbReference type="PANTHER" id="PTHR43092:SF2">
    <property type="entry name" value="HERCYNYLCYSTEINE SULFOXIDE LYASE"/>
    <property type="match status" value="1"/>
</dbReference>
<keyword evidence="3" id="KW-1185">Reference proteome</keyword>
<sequence>MLSKEDAAVSKFQQLNVTSDVREKEFNHHEEGVARLKHGSFGSCPTSVQTEHARWREKWFNQPDTFIYHQMEVGFWNRGERLPD</sequence>
<dbReference type="PANTHER" id="PTHR43092">
    <property type="entry name" value="L-CYSTEINE DESULFHYDRASE"/>
    <property type="match status" value="1"/>
</dbReference>
<dbReference type="Proteomes" id="UP001605036">
    <property type="component" value="Unassembled WGS sequence"/>
</dbReference>
<reference evidence="2 3" key="1">
    <citation type="submission" date="2024-09" db="EMBL/GenBank/DDBJ databases">
        <title>Chromosome-scale assembly of Riccia fluitans.</title>
        <authorList>
            <person name="Paukszto L."/>
            <person name="Sawicki J."/>
            <person name="Karawczyk K."/>
            <person name="Piernik-Szablinska J."/>
            <person name="Szczecinska M."/>
            <person name="Mazdziarz M."/>
        </authorList>
    </citation>
    <scope>NUCLEOTIDE SEQUENCE [LARGE SCALE GENOMIC DNA]</scope>
    <source>
        <strain evidence="2">Rf_01</strain>
        <tissue evidence="2">Aerial parts of the thallus</tissue>
    </source>
</reference>
<dbReference type="EMBL" id="JBHFFA010000003">
    <property type="protein sequence ID" value="KAL2634590.1"/>
    <property type="molecule type" value="Genomic_DNA"/>
</dbReference>
<evidence type="ECO:0000256" key="1">
    <source>
        <dbReference type="ARBA" id="ARBA00022898"/>
    </source>
</evidence>
<keyword evidence="1" id="KW-0663">Pyridoxal phosphate</keyword>
<dbReference type="AlphaFoldDB" id="A0ABD1YV92"/>
<gene>
    <name evidence="2" type="ORF">R1flu_006069</name>
</gene>
<proteinExistence type="predicted"/>
<name>A0ABD1YV92_9MARC</name>